<accession>A0A9R1UIH1</accession>
<proteinExistence type="predicted"/>
<comment type="caution">
    <text evidence="1">The sequence shown here is derived from an EMBL/GenBank/DDBJ whole genome shotgun (WGS) entry which is preliminary data.</text>
</comment>
<evidence type="ECO:0000313" key="2">
    <source>
        <dbReference type="Proteomes" id="UP000235145"/>
    </source>
</evidence>
<dbReference type="AlphaFoldDB" id="A0A9R1UIH1"/>
<evidence type="ECO:0000313" key="1">
    <source>
        <dbReference type="EMBL" id="KAJ0187722.1"/>
    </source>
</evidence>
<reference evidence="1 2" key="1">
    <citation type="journal article" date="2017" name="Nat. Commun.">
        <title>Genome assembly with in vitro proximity ligation data and whole-genome triplication in lettuce.</title>
        <authorList>
            <person name="Reyes-Chin-Wo S."/>
            <person name="Wang Z."/>
            <person name="Yang X."/>
            <person name="Kozik A."/>
            <person name="Arikit S."/>
            <person name="Song C."/>
            <person name="Xia L."/>
            <person name="Froenicke L."/>
            <person name="Lavelle D.O."/>
            <person name="Truco M.J."/>
            <person name="Xia R."/>
            <person name="Zhu S."/>
            <person name="Xu C."/>
            <person name="Xu H."/>
            <person name="Xu X."/>
            <person name="Cox K."/>
            <person name="Korf I."/>
            <person name="Meyers B.C."/>
            <person name="Michelmore R.W."/>
        </authorList>
    </citation>
    <scope>NUCLEOTIDE SEQUENCE [LARGE SCALE GENOMIC DNA]</scope>
    <source>
        <strain evidence="2">cv. Salinas</strain>
        <tissue evidence="1">Seedlings</tissue>
    </source>
</reference>
<dbReference type="EMBL" id="NBSK02000009">
    <property type="protein sequence ID" value="KAJ0187722.1"/>
    <property type="molecule type" value="Genomic_DNA"/>
</dbReference>
<sequence length="120" mass="13838">MLSCRLLTTRVPSKFGNQSRLLSTRVLRKFGNQLQMLKMNDNDSINDFYGKISGIVAKFKNFGSTLKEEVIVRKFLESVPRKVNIPRLTNLWCVPCDHPELLPPLPEVLENKTENRKHEA</sequence>
<gene>
    <name evidence="1" type="ORF">LSAT_V11C900503170</name>
</gene>
<organism evidence="1 2">
    <name type="scientific">Lactuca sativa</name>
    <name type="common">Garden lettuce</name>
    <dbReference type="NCBI Taxonomy" id="4236"/>
    <lineage>
        <taxon>Eukaryota</taxon>
        <taxon>Viridiplantae</taxon>
        <taxon>Streptophyta</taxon>
        <taxon>Embryophyta</taxon>
        <taxon>Tracheophyta</taxon>
        <taxon>Spermatophyta</taxon>
        <taxon>Magnoliopsida</taxon>
        <taxon>eudicotyledons</taxon>
        <taxon>Gunneridae</taxon>
        <taxon>Pentapetalae</taxon>
        <taxon>asterids</taxon>
        <taxon>campanulids</taxon>
        <taxon>Asterales</taxon>
        <taxon>Asteraceae</taxon>
        <taxon>Cichorioideae</taxon>
        <taxon>Cichorieae</taxon>
        <taxon>Lactucinae</taxon>
        <taxon>Lactuca</taxon>
    </lineage>
</organism>
<keyword evidence="2" id="KW-1185">Reference proteome</keyword>
<name>A0A9R1UIH1_LACSA</name>
<protein>
    <submittedName>
        <fullName evidence="1">Uncharacterized protein</fullName>
    </submittedName>
</protein>
<dbReference type="Proteomes" id="UP000235145">
    <property type="component" value="Unassembled WGS sequence"/>
</dbReference>